<accession>A0A9D4PKT0</accession>
<name>A0A9D4PKT0_RHISA</name>
<evidence type="ECO:0000256" key="1">
    <source>
        <dbReference type="SAM" id="MobiDB-lite"/>
    </source>
</evidence>
<dbReference type="Proteomes" id="UP000821837">
    <property type="component" value="Chromosome 6"/>
</dbReference>
<evidence type="ECO:0000313" key="3">
    <source>
        <dbReference type="Proteomes" id="UP000821837"/>
    </source>
</evidence>
<dbReference type="EMBL" id="JABSTV010001252">
    <property type="protein sequence ID" value="KAH7946701.1"/>
    <property type="molecule type" value="Genomic_DNA"/>
</dbReference>
<sequence length="100" mass="11051">MGLLHSSKPPQPVSQDPPSDYGRQQSQSLQQDKVNCERQQLGNTDQDVTRILIPMLFAAIKALVRGNPSSRSLPEVEAILTMEPLVSTFYAPQGRAPSQY</sequence>
<reference evidence="2" key="2">
    <citation type="submission" date="2021-09" db="EMBL/GenBank/DDBJ databases">
        <authorList>
            <person name="Jia N."/>
            <person name="Wang J."/>
            <person name="Shi W."/>
            <person name="Du L."/>
            <person name="Sun Y."/>
            <person name="Zhan W."/>
            <person name="Jiang J."/>
            <person name="Wang Q."/>
            <person name="Zhang B."/>
            <person name="Ji P."/>
            <person name="Sakyi L.B."/>
            <person name="Cui X."/>
            <person name="Yuan T."/>
            <person name="Jiang B."/>
            <person name="Yang W."/>
            <person name="Lam T.T.-Y."/>
            <person name="Chang Q."/>
            <person name="Ding S."/>
            <person name="Wang X."/>
            <person name="Zhu J."/>
            <person name="Ruan X."/>
            <person name="Zhao L."/>
            <person name="Wei J."/>
            <person name="Que T."/>
            <person name="Du C."/>
            <person name="Cheng J."/>
            <person name="Dai P."/>
            <person name="Han X."/>
            <person name="Huang E."/>
            <person name="Gao Y."/>
            <person name="Liu J."/>
            <person name="Shao H."/>
            <person name="Ye R."/>
            <person name="Li L."/>
            <person name="Wei W."/>
            <person name="Wang X."/>
            <person name="Wang C."/>
            <person name="Huo Q."/>
            <person name="Li W."/>
            <person name="Guo W."/>
            <person name="Chen H."/>
            <person name="Chen S."/>
            <person name="Zhou L."/>
            <person name="Zhou L."/>
            <person name="Ni X."/>
            <person name="Tian J."/>
            <person name="Zhou Y."/>
            <person name="Sheng Y."/>
            <person name="Liu T."/>
            <person name="Pan Y."/>
            <person name="Xia L."/>
            <person name="Li J."/>
            <person name="Zhao F."/>
            <person name="Cao W."/>
        </authorList>
    </citation>
    <scope>NUCLEOTIDE SEQUENCE</scope>
    <source>
        <strain evidence="2">Rsan-2018</strain>
        <tissue evidence="2">Larvae</tissue>
    </source>
</reference>
<gene>
    <name evidence="2" type="ORF">HPB52_003758</name>
</gene>
<protein>
    <submittedName>
        <fullName evidence="2">Uncharacterized protein</fullName>
    </submittedName>
</protein>
<proteinExistence type="predicted"/>
<evidence type="ECO:0000313" key="2">
    <source>
        <dbReference type="EMBL" id="KAH7946701.1"/>
    </source>
</evidence>
<feature type="compositionally biased region" description="Polar residues" evidence="1">
    <location>
        <begin position="22"/>
        <end position="45"/>
    </location>
</feature>
<reference evidence="2" key="1">
    <citation type="journal article" date="2020" name="Cell">
        <title>Large-Scale Comparative Analyses of Tick Genomes Elucidate Their Genetic Diversity and Vector Capacities.</title>
        <authorList>
            <consortium name="Tick Genome and Microbiome Consortium (TIGMIC)"/>
            <person name="Jia N."/>
            <person name="Wang J."/>
            <person name="Shi W."/>
            <person name="Du L."/>
            <person name="Sun Y."/>
            <person name="Zhan W."/>
            <person name="Jiang J.F."/>
            <person name="Wang Q."/>
            <person name="Zhang B."/>
            <person name="Ji P."/>
            <person name="Bell-Sakyi L."/>
            <person name="Cui X.M."/>
            <person name="Yuan T.T."/>
            <person name="Jiang B.G."/>
            <person name="Yang W.F."/>
            <person name="Lam T.T."/>
            <person name="Chang Q.C."/>
            <person name="Ding S.J."/>
            <person name="Wang X.J."/>
            <person name="Zhu J.G."/>
            <person name="Ruan X.D."/>
            <person name="Zhao L."/>
            <person name="Wei J.T."/>
            <person name="Ye R.Z."/>
            <person name="Que T.C."/>
            <person name="Du C.H."/>
            <person name="Zhou Y.H."/>
            <person name="Cheng J.X."/>
            <person name="Dai P.F."/>
            <person name="Guo W.B."/>
            <person name="Han X.H."/>
            <person name="Huang E.J."/>
            <person name="Li L.F."/>
            <person name="Wei W."/>
            <person name="Gao Y.C."/>
            <person name="Liu J.Z."/>
            <person name="Shao H.Z."/>
            <person name="Wang X."/>
            <person name="Wang C.C."/>
            <person name="Yang T.C."/>
            <person name="Huo Q.B."/>
            <person name="Li W."/>
            <person name="Chen H.Y."/>
            <person name="Chen S.E."/>
            <person name="Zhou L.G."/>
            <person name="Ni X.B."/>
            <person name="Tian J.H."/>
            <person name="Sheng Y."/>
            <person name="Liu T."/>
            <person name="Pan Y.S."/>
            <person name="Xia L.Y."/>
            <person name="Li J."/>
            <person name="Zhao F."/>
            <person name="Cao W.C."/>
        </authorList>
    </citation>
    <scope>NUCLEOTIDE SEQUENCE</scope>
    <source>
        <strain evidence="2">Rsan-2018</strain>
    </source>
</reference>
<comment type="caution">
    <text evidence="2">The sequence shown here is derived from an EMBL/GenBank/DDBJ whole genome shotgun (WGS) entry which is preliminary data.</text>
</comment>
<feature type="region of interest" description="Disordered" evidence="1">
    <location>
        <begin position="1"/>
        <end position="45"/>
    </location>
</feature>
<keyword evidence="3" id="KW-1185">Reference proteome</keyword>
<organism evidence="2 3">
    <name type="scientific">Rhipicephalus sanguineus</name>
    <name type="common">Brown dog tick</name>
    <name type="synonym">Ixodes sanguineus</name>
    <dbReference type="NCBI Taxonomy" id="34632"/>
    <lineage>
        <taxon>Eukaryota</taxon>
        <taxon>Metazoa</taxon>
        <taxon>Ecdysozoa</taxon>
        <taxon>Arthropoda</taxon>
        <taxon>Chelicerata</taxon>
        <taxon>Arachnida</taxon>
        <taxon>Acari</taxon>
        <taxon>Parasitiformes</taxon>
        <taxon>Ixodida</taxon>
        <taxon>Ixodoidea</taxon>
        <taxon>Ixodidae</taxon>
        <taxon>Rhipicephalinae</taxon>
        <taxon>Rhipicephalus</taxon>
        <taxon>Rhipicephalus</taxon>
    </lineage>
</organism>
<dbReference type="AlphaFoldDB" id="A0A9D4PKT0"/>